<comment type="subcellular location">
    <subcellularLocation>
        <location evidence="1">Cell membrane</location>
        <topology evidence="1">Single-pass type I membrane protein</topology>
    </subcellularLocation>
    <subcellularLocation>
        <location evidence="2">Secreted</location>
    </subcellularLocation>
</comment>
<reference evidence="16" key="1">
    <citation type="submission" date="2022-08" db="UniProtKB">
        <authorList>
            <consortium name="EnsemblMetazoa"/>
        </authorList>
    </citation>
    <scope>IDENTIFICATION</scope>
    <source>
        <strain evidence="16">EBRO</strain>
    </source>
</reference>
<dbReference type="PANTHER" id="PTHR22722">
    <property type="entry name" value="LOW-DENSITY LIPOPROTEIN RECEPTOR-RELATED PROTEIN 2-RELATED"/>
    <property type="match status" value="1"/>
</dbReference>
<dbReference type="FunFam" id="4.10.400.10:FF:000136">
    <property type="entry name" value="low-density lipoprotein receptor isoform X5"/>
    <property type="match status" value="1"/>
</dbReference>
<dbReference type="PROSITE" id="PS50068">
    <property type="entry name" value="LDLRA_2"/>
    <property type="match status" value="3"/>
</dbReference>
<dbReference type="Pfam" id="PF00057">
    <property type="entry name" value="Ldl_recept_a"/>
    <property type="match status" value="3"/>
</dbReference>
<keyword evidence="9" id="KW-0677">Repeat</keyword>
<sequence>MAEGQPLPLPSASRPSRTGVDWDRGWKPPAVDYSVMLRDVDDTSLYIVDTACPDDKFRCKNGRCILKRWQCDGEKDCSDGSDEDPEKCLEMKTCPRNEFLCKSADRCIPESWLCDRERDCPDGSDELNCESKVCSSEEFTCRSGTGNCIPLSWMCDQNRDCTDGSDEMSCSSPPDAPLSNQSLLLRFTSEASSELRLGKQSENYTGVINRALSAPK</sequence>
<evidence type="ECO:0000256" key="15">
    <source>
        <dbReference type="PROSITE-ProRule" id="PRU00124"/>
    </source>
</evidence>
<keyword evidence="3" id="KW-1003">Cell membrane</keyword>
<keyword evidence="5" id="KW-0245">EGF-like domain</keyword>
<name>A0A182J4P6_ANOAO</name>
<dbReference type="InterPro" id="IPR036055">
    <property type="entry name" value="LDL_receptor-like_sf"/>
</dbReference>
<dbReference type="InterPro" id="IPR023415">
    <property type="entry name" value="LDLR_class-A_CS"/>
</dbReference>
<keyword evidence="12 15" id="KW-1015">Disulfide bond</keyword>
<feature type="disulfide bond" evidence="15">
    <location>
        <begin position="155"/>
        <end position="170"/>
    </location>
</feature>
<evidence type="ECO:0000256" key="4">
    <source>
        <dbReference type="ARBA" id="ARBA00022525"/>
    </source>
</evidence>
<dbReference type="EnsemblMetazoa" id="AATE011285-RA">
    <property type="protein sequence ID" value="AATE011285-PA.1"/>
    <property type="gene ID" value="AATE011285"/>
</dbReference>
<dbReference type="VEuPathDB" id="VectorBase:AATE011285"/>
<accession>A0A182J4P6</accession>
<dbReference type="PROSITE" id="PS01209">
    <property type="entry name" value="LDLRA_1"/>
    <property type="match status" value="2"/>
</dbReference>
<keyword evidence="4" id="KW-0964">Secreted</keyword>
<evidence type="ECO:0000256" key="11">
    <source>
        <dbReference type="ARBA" id="ARBA00023136"/>
    </source>
</evidence>
<evidence type="ECO:0000256" key="13">
    <source>
        <dbReference type="ARBA" id="ARBA00023170"/>
    </source>
</evidence>
<evidence type="ECO:0000256" key="5">
    <source>
        <dbReference type="ARBA" id="ARBA00022536"/>
    </source>
</evidence>
<keyword evidence="6" id="KW-0254">Endocytosis</keyword>
<evidence type="ECO:0000256" key="14">
    <source>
        <dbReference type="ARBA" id="ARBA00023180"/>
    </source>
</evidence>
<dbReference type="GO" id="GO:0005576">
    <property type="term" value="C:extracellular region"/>
    <property type="evidence" value="ECO:0007669"/>
    <property type="project" value="UniProtKB-SubCell"/>
</dbReference>
<dbReference type="SMART" id="SM00192">
    <property type="entry name" value="LDLa"/>
    <property type="match status" value="3"/>
</dbReference>
<organism evidence="16">
    <name type="scientific">Anopheles atroparvus</name>
    <name type="common">European mosquito</name>
    <dbReference type="NCBI Taxonomy" id="41427"/>
    <lineage>
        <taxon>Eukaryota</taxon>
        <taxon>Metazoa</taxon>
        <taxon>Ecdysozoa</taxon>
        <taxon>Arthropoda</taxon>
        <taxon>Hexapoda</taxon>
        <taxon>Insecta</taxon>
        <taxon>Pterygota</taxon>
        <taxon>Neoptera</taxon>
        <taxon>Endopterygota</taxon>
        <taxon>Diptera</taxon>
        <taxon>Nematocera</taxon>
        <taxon>Culicoidea</taxon>
        <taxon>Culicidae</taxon>
        <taxon>Anophelinae</taxon>
        <taxon>Anopheles</taxon>
    </lineage>
</organism>
<dbReference type="FunFam" id="4.10.400.10:FF:000030">
    <property type="entry name" value="Sortilin related receptor 1"/>
    <property type="match status" value="1"/>
</dbReference>
<dbReference type="PRINTS" id="PR00261">
    <property type="entry name" value="LDLRECEPTOR"/>
</dbReference>
<dbReference type="STRING" id="41427.A0A182J4P6"/>
<evidence type="ECO:0000256" key="2">
    <source>
        <dbReference type="ARBA" id="ARBA00004613"/>
    </source>
</evidence>
<evidence type="ECO:0000256" key="7">
    <source>
        <dbReference type="ARBA" id="ARBA00022692"/>
    </source>
</evidence>
<protein>
    <submittedName>
        <fullName evidence="16">Uncharacterized protein</fullName>
    </submittedName>
</protein>
<evidence type="ECO:0000256" key="9">
    <source>
        <dbReference type="ARBA" id="ARBA00022737"/>
    </source>
</evidence>
<keyword evidence="7" id="KW-0812">Transmembrane</keyword>
<dbReference type="Gene3D" id="4.10.400.10">
    <property type="entry name" value="Low-density Lipoprotein Receptor"/>
    <property type="match status" value="3"/>
</dbReference>
<evidence type="ECO:0000256" key="3">
    <source>
        <dbReference type="ARBA" id="ARBA00022475"/>
    </source>
</evidence>
<evidence type="ECO:0000313" key="16">
    <source>
        <dbReference type="EnsemblMetazoa" id="AATE011285-PA.1"/>
    </source>
</evidence>
<dbReference type="GO" id="GO:0043235">
    <property type="term" value="C:receptor complex"/>
    <property type="evidence" value="ECO:0007669"/>
    <property type="project" value="TreeGrafter"/>
</dbReference>
<dbReference type="InterPro" id="IPR002172">
    <property type="entry name" value="LDrepeatLR_classA_rpt"/>
</dbReference>
<dbReference type="SUPFAM" id="SSF57424">
    <property type="entry name" value="LDL receptor-like module"/>
    <property type="match status" value="3"/>
</dbReference>
<feature type="disulfide bond" evidence="15">
    <location>
        <begin position="52"/>
        <end position="64"/>
    </location>
</feature>
<evidence type="ECO:0000256" key="12">
    <source>
        <dbReference type="ARBA" id="ARBA00023157"/>
    </source>
</evidence>
<feature type="disulfide bond" evidence="15">
    <location>
        <begin position="114"/>
        <end position="129"/>
    </location>
</feature>
<dbReference type="AlphaFoldDB" id="A0A182J4P6"/>
<evidence type="ECO:0000256" key="8">
    <source>
        <dbReference type="ARBA" id="ARBA00022729"/>
    </source>
</evidence>
<keyword evidence="13" id="KW-0675">Receptor</keyword>
<evidence type="ECO:0000256" key="10">
    <source>
        <dbReference type="ARBA" id="ARBA00022989"/>
    </source>
</evidence>
<feature type="disulfide bond" evidence="15">
    <location>
        <begin position="59"/>
        <end position="77"/>
    </location>
</feature>
<evidence type="ECO:0000256" key="1">
    <source>
        <dbReference type="ARBA" id="ARBA00004251"/>
    </source>
</evidence>
<dbReference type="FunFam" id="4.10.400.10:FF:000002">
    <property type="entry name" value="Low-density lipoprotein receptor-related protein 1"/>
    <property type="match status" value="1"/>
</dbReference>
<keyword evidence="11" id="KW-0472">Membrane</keyword>
<keyword evidence="14" id="KW-0325">Glycoprotein</keyword>
<dbReference type="GO" id="GO:0005886">
    <property type="term" value="C:plasma membrane"/>
    <property type="evidence" value="ECO:0007669"/>
    <property type="project" value="UniProtKB-SubCell"/>
</dbReference>
<comment type="caution">
    <text evidence="15">Lacks conserved residue(s) required for the propagation of feature annotation.</text>
</comment>
<keyword evidence="10" id="KW-1133">Transmembrane helix</keyword>
<keyword evidence="8" id="KW-0732">Signal</keyword>
<proteinExistence type="predicted"/>
<dbReference type="GO" id="GO:0006897">
    <property type="term" value="P:endocytosis"/>
    <property type="evidence" value="ECO:0007669"/>
    <property type="project" value="UniProtKB-KW"/>
</dbReference>
<dbReference type="CDD" id="cd00112">
    <property type="entry name" value="LDLa"/>
    <property type="match status" value="3"/>
</dbReference>
<dbReference type="InterPro" id="IPR051221">
    <property type="entry name" value="LDLR-related"/>
</dbReference>
<evidence type="ECO:0000256" key="6">
    <source>
        <dbReference type="ARBA" id="ARBA00022583"/>
    </source>
</evidence>